<accession>A0ABN9BPC5</accession>
<organism evidence="1 2">
    <name type="scientific">Staurois parvus</name>
    <dbReference type="NCBI Taxonomy" id="386267"/>
    <lineage>
        <taxon>Eukaryota</taxon>
        <taxon>Metazoa</taxon>
        <taxon>Chordata</taxon>
        <taxon>Craniata</taxon>
        <taxon>Vertebrata</taxon>
        <taxon>Euteleostomi</taxon>
        <taxon>Amphibia</taxon>
        <taxon>Batrachia</taxon>
        <taxon>Anura</taxon>
        <taxon>Neobatrachia</taxon>
        <taxon>Ranoidea</taxon>
        <taxon>Ranidae</taxon>
        <taxon>Staurois</taxon>
    </lineage>
</organism>
<evidence type="ECO:0000313" key="2">
    <source>
        <dbReference type="Proteomes" id="UP001162483"/>
    </source>
</evidence>
<gene>
    <name evidence="1" type="ORF">SPARVUS_LOCUS3332658</name>
</gene>
<sequence length="51" mass="5769">MLSLVCIAREVFFFFLERVHVISTGPISTVQTEGQGFHILLELKENSSCKL</sequence>
<evidence type="ECO:0000313" key="1">
    <source>
        <dbReference type="EMBL" id="CAI9549363.1"/>
    </source>
</evidence>
<reference evidence="1" key="1">
    <citation type="submission" date="2023-05" db="EMBL/GenBank/DDBJ databases">
        <authorList>
            <person name="Stuckert A."/>
        </authorList>
    </citation>
    <scope>NUCLEOTIDE SEQUENCE</scope>
</reference>
<name>A0ABN9BPC5_9NEOB</name>
<keyword evidence="2" id="KW-1185">Reference proteome</keyword>
<dbReference type="Proteomes" id="UP001162483">
    <property type="component" value="Unassembled WGS sequence"/>
</dbReference>
<protein>
    <submittedName>
        <fullName evidence="1">Uncharacterized protein</fullName>
    </submittedName>
</protein>
<dbReference type="EMBL" id="CATNWA010005104">
    <property type="protein sequence ID" value="CAI9549363.1"/>
    <property type="molecule type" value="Genomic_DNA"/>
</dbReference>
<proteinExistence type="predicted"/>
<comment type="caution">
    <text evidence="1">The sequence shown here is derived from an EMBL/GenBank/DDBJ whole genome shotgun (WGS) entry which is preliminary data.</text>
</comment>